<feature type="domain" description="Peptidase M16 middle/third" evidence="12">
    <location>
        <begin position="456"/>
        <end position="741"/>
    </location>
</feature>
<dbReference type="Gene3D" id="3.30.830.10">
    <property type="entry name" value="Metalloenzyme, LuxS/M16 peptidase-like"/>
    <property type="match status" value="4"/>
</dbReference>
<keyword evidence="15" id="KW-1185">Reference proteome</keyword>
<dbReference type="PROSITE" id="PS00143">
    <property type="entry name" value="INSULINASE"/>
    <property type="match status" value="1"/>
</dbReference>
<evidence type="ECO:0000259" key="12">
    <source>
        <dbReference type="Pfam" id="PF16187"/>
    </source>
</evidence>
<evidence type="ECO:0000256" key="3">
    <source>
        <dbReference type="ARBA" id="ARBA00022670"/>
    </source>
</evidence>
<dbReference type="GO" id="GO:0004222">
    <property type="term" value="F:metalloendopeptidase activity"/>
    <property type="evidence" value="ECO:0007669"/>
    <property type="project" value="InterPro"/>
</dbReference>
<keyword evidence="4" id="KW-0479">Metal-binding</keyword>
<protein>
    <submittedName>
        <fullName evidence="14">Insulin-degrading enzyme</fullName>
    </submittedName>
</protein>
<keyword evidence="7" id="KW-0482">Metalloprotease</keyword>
<feature type="compositionally biased region" description="Polar residues" evidence="9">
    <location>
        <begin position="249"/>
        <end position="258"/>
    </location>
</feature>
<accession>A0A4Y7QDH7</accession>
<reference evidence="14 15" key="1">
    <citation type="submission" date="2018-06" db="EMBL/GenBank/DDBJ databases">
        <title>A transcriptomic atlas of mushroom development highlights an independent origin of complex multicellularity.</title>
        <authorList>
            <consortium name="DOE Joint Genome Institute"/>
            <person name="Krizsan K."/>
            <person name="Almasi E."/>
            <person name="Merenyi Z."/>
            <person name="Sahu N."/>
            <person name="Viragh M."/>
            <person name="Koszo T."/>
            <person name="Mondo S."/>
            <person name="Kiss B."/>
            <person name="Balint B."/>
            <person name="Kues U."/>
            <person name="Barry K."/>
            <person name="Hegedus J.C."/>
            <person name="Henrissat B."/>
            <person name="Johnson J."/>
            <person name="Lipzen A."/>
            <person name="Ohm R."/>
            <person name="Nagy I."/>
            <person name="Pangilinan J."/>
            <person name="Yan J."/>
            <person name="Xiong Y."/>
            <person name="Grigoriev I.V."/>
            <person name="Hibbett D.S."/>
            <person name="Nagy L.G."/>
        </authorList>
    </citation>
    <scope>NUCLEOTIDE SEQUENCE [LARGE SCALE GENOMIC DNA]</scope>
    <source>
        <strain evidence="14 15">SZMC22713</strain>
    </source>
</reference>
<dbReference type="PANTHER" id="PTHR43690:SF18">
    <property type="entry name" value="INSULIN-DEGRADING ENZYME-RELATED"/>
    <property type="match status" value="1"/>
</dbReference>
<dbReference type="FunFam" id="3.30.830.10:FF:000012">
    <property type="entry name" value="Protease 3"/>
    <property type="match status" value="1"/>
</dbReference>
<dbReference type="SUPFAM" id="SSF63411">
    <property type="entry name" value="LuxS/MPP-like metallohydrolase"/>
    <property type="match status" value="4"/>
</dbReference>
<dbReference type="Pfam" id="PF22456">
    <property type="entry name" value="PqqF-like_C_4"/>
    <property type="match status" value="1"/>
</dbReference>
<evidence type="ECO:0000256" key="6">
    <source>
        <dbReference type="ARBA" id="ARBA00022833"/>
    </source>
</evidence>
<dbReference type="InterPro" id="IPR032632">
    <property type="entry name" value="Peptidase_M16_M"/>
</dbReference>
<evidence type="ECO:0000256" key="5">
    <source>
        <dbReference type="ARBA" id="ARBA00022801"/>
    </source>
</evidence>
<dbReference type="Pfam" id="PF16187">
    <property type="entry name" value="Peptidase_M16_M"/>
    <property type="match status" value="1"/>
</dbReference>
<evidence type="ECO:0000259" key="10">
    <source>
        <dbReference type="Pfam" id="PF00675"/>
    </source>
</evidence>
<dbReference type="Pfam" id="PF05193">
    <property type="entry name" value="Peptidase_M16_C"/>
    <property type="match status" value="1"/>
</dbReference>
<feature type="domain" description="Coenzyme PQQ synthesis protein F-like C-terminal lobe" evidence="13">
    <location>
        <begin position="847"/>
        <end position="945"/>
    </location>
</feature>
<comment type="similarity">
    <text evidence="2 8">Belongs to the peptidase M16 family.</text>
</comment>
<dbReference type="InterPro" id="IPR054734">
    <property type="entry name" value="PqqF-like_C_4"/>
</dbReference>
<evidence type="ECO:0000256" key="2">
    <source>
        <dbReference type="ARBA" id="ARBA00007261"/>
    </source>
</evidence>
<dbReference type="VEuPathDB" id="FungiDB:BD410DRAFT_785654"/>
<dbReference type="Pfam" id="PF00675">
    <property type="entry name" value="Peptidase_M16"/>
    <property type="match status" value="1"/>
</dbReference>
<dbReference type="EMBL" id="ML170165">
    <property type="protein sequence ID" value="TDL24920.1"/>
    <property type="molecule type" value="Genomic_DNA"/>
</dbReference>
<evidence type="ECO:0000256" key="9">
    <source>
        <dbReference type="SAM" id="MobiDB-lite"/>
    </source>
</evidence>
<dbReference type="InterPro" id="IPR001431">
    <property type="entry name" value="Pept_M16_Zn_BS"/>
</dbReference>
<dbReference type="GO" id="GO:0005739">
    <property type="term" value="C:mitochondrion"/>
    <property type="evidence" value="ECO:0007669"/>
    <property type="project" value="TreeGrafter"/>
</dbReference>
<evidence type="ECO:0000256" key="1">
    <source>
        <dbReference type="ARBA" id="ARBA00001947"/>
    </source>
</evidence>
<keyword evidence="5" id="KW-0378">Hydrolase</keyword>
<organism evidence="14 15">
    <name type="scientific">Rickenella mellea</name>
    <dbReference type="NCBI Taxonomy" id="50990"/>
    <lineage>
        <taxon>Eukaryota</taxon>
        <taxon>Fungi</taxon>
        <taxon>Dikarya</taxon>
        <taxon>Basidiomycota</taxon>
        <taxon>Agaricomycotina</taxon>
        <taxon>Agaricomycetes</taxon>
        <taxon>Hymenochaetales</taxon>
        <taxon>Rickenellaceae</taxon>
        <taxon>Rickenella</taxon>
    </lineage>
</organism>
<dbReference type="PANTHER" id="PTHR43690">
    <property type="entry name" value="NARDILYSIN"/>
    <property type="match status" value="1"/>
</dbReference>
<dbReference type="GO" id="GO:0051603">
    <property type="term" value="P:proteolysis involved in protein catabolic process"/>
    <property type="evidence" value="ECO:0007669"/>
    <property type="project" value="TreeGrafter"/>
</dbReference>
<proteinExistence type="inferred from homology"/>
<dbReference type="STRING" id="50990.A0A4Y7QDH7"/>
<dbReference type="GO" id="GO:0005829">
    <property type="term" value="C:cytosol"/>
    <property type="evidence" value="ECO:0007669"/>
    <property type="project" value="TreeGrafter"/>
</dbReference>
<sequence>MVSQLPTPPPTEGTSWLHVPQRGATPAHFVFPKPVQKSDQDECEYKVIKLENGLQAMLIHDAKTDKAAASLDVAVGHLNDPDDMPGLAHFCEHLLFMGTEQFPKENEYSEFLSKNGGSSNAFTAASNTNYYFKVGVKAFPGALERFSGFFHSPLFSPSCTVRELNAVDSENKKNLQSDMWRIFQLNKHLTKPGHPWSKFGSGNKQSLTAVGRSIKAKDGLYETRSGLKRESTSSLQQPSPIPSRVASPAPSTLSTNSDSETDGGVVGRETRRRLVEWWGQEYCASRMGLTLLGRESLEELTELATKLFSPIPNRGHDSLPIVPDHPFGPNEMGTIVSVKTIMDFHAFELSFPLPYQAPLWRSKPGSFLAHFVGHEGPGSLHSYLKSKGWITSLSAGCQSLGRCFAMFKATIHLTKDGFLNYRSALLACYKYLSLLRSSEFPPWYHREIQLINATRFRFAEKQRPDSYSQWISEHLLRPLPRELLLAGPQLVWDWDEQLVRSVLDTFTVDQGRVVVMAKDHGDFVKEWSKEPWYGTEYKVHKIDEEFAALARGPNDIPELYLPDPNEFIPTRLDVDKREVSQPLKRPILLRQTPLSSLWHKKDDQFWLPKAQVMMEIRSPLANSSAREAVMTRLYTDLVNDALNEFAYDADLAGLRYGFGPYSMGMYVSLSGYNDKLHVLARDVLEKVKNLQVKPQRLAVMKEQAKLEWENFFLGQSYQLSDYFGHYLFTAQQWTLPEKLAEVSTITAEELNAHVVKLLSRVDMNVLVTGNLTKDDAIRITETTERILAPEALLPDEKPTELALILPESCNYVWQTNVPNPNEVNSSITYYSHVGDVVNPRLRATFGLLAQIIHEPAFNVLRTKEQLGYIVFSSTWQATGSIGLRILVQSEKDPQYLETRVDAFLTSMRDILESMDEKEFEEQRKGLIHKWTEKLKNLTEETDRFWNHIESGYLDFFRREKDSVILQTITREEVIGLYSKFIDPASPTRSKLSVHLQPQKKAPRKFSVPASQAFLSLLRSNNVPVNEEEYVELSSREPPIVAVKKHWEQVLHSGEISVDASVSETLLHAIDDLGKQYPAVGEGEVKLREGTTYIRDPKNFKASLKVSEHPKPVEIFYDLPVSKF</sequence>
<evidence type="ECO:0000313" key="14">
    <source>
        <dbReference type="EMBL" id="TDL24920.1"/>
    </source>
</evidence>
<evidence type="ECO:0000256" key="4">
    <source>
        <dbReference type="ARBA" id="ARBA00022723"/>
    </source>
</evidence>
<feature type="region of interest" description="Disordered" evidence="9">
    <location>
        <begin position="224"/>
        <end position="266"/>
    </location>
</feature>
<dbReference type="InterPro" id="IPR011765">
    <property type="entry name" value="Pept_M16_N"/>
</dbReference>
<dbReference type="InterPro" id="IPR011249">
    <property type="entry name" value="Metalloenz_LuxS/M16"/>
</dbReference>
<dbReference type="FunFam" id="3.30.830.10:FF:000005">
    <property type="entry name" value="nardilysin isoform X1"/>
    <property type="match status" value="1"/>
</dbReference>
<feature type="domain" description="Peptidase M16 C-terminal" evidence="11">
    <location>
        <begin position="270"/>
        <end position="448"/>
    </location>
</feature>
<dbReference type="Proteomes" id="UP000294933">
    <property type="component" value="Unassembled WGS sequence"/>
</dbReference>
<evidence type="ECO:0000256" key="7">
    <source>
        <dbReference type="ARBA" id="ARBA00023049"/>
    </source>
</evidence>
<dbReference type="AlphaFoldDB" id="A0A4Y7QDH7"/>
<evidence type="ECO:0000259" key="13">
    <source>
        <dbReference type="Pfam" id="PF22456"/>
    </source>
</evidence>
<comment type="cofactor">
    <cofactor evidence="1">
        <name>Zn(2+)</name>
        <dbReference type="ChEBI" id="CHEBI:29105"/>
    </cofactor>
</comment>
<evidence type="ECO:0000256" key="8">
    <source>
        <dbReference type="RuleBase" id="RU004447"/>
    </source>
</evidence>
<evidence type="ECO:0000259" key="11">
    <source>
        <dbReference type="Pfam" id="PF05193"/>
    </source>
</evidence>
<dbReference type="InterPro" id="IPR050626">
    <property type="entry name" value="Peptidase_M16"/>
</dbReference>
<keyword evidence="3" id="KW-0645">Protease</keyword>
<dbReference type="InterPro" id="IPR007863">
    <property type="entry name" value="Peptidase_M16_C"/>
</dbReference>
<dbReference type="OrthoDB" id="952271at2759"/>
<dbReference type="GO" id="GO:0043171">
    <property type="term" value="P:peptide catabolic process"/>
    <property type="evidence" value="ECO:0007669"/>
    <property type="project" value="TreeGrafter"/>
</dbReference>
<evidence type="ECO:0000313" key="15">
    <source>
        <dbReference type="Proteomes" id="UP000294933"/>
    </source>
</evidence>
<keyword evidence="6" id="KW-0862">Zinc</keyword>
<name>A0A4Y7QDH7_9AGAM</name>
<gene>
    <name evidence="14" type="ORF">BD410DRAFT_785654</name>
</gene>
<feature type="domain" description="Peptidase M16 N-terminal" evidence="10">
    <location>
        <begin position="57"/>
        <end position="193"/>
    </location>
</feature>
<dbReference type="GO" id="GO:0046872">
    <property type="term" value="F:metal ion binding"/>
    <property type="evidence" value="ECO:0007669"/>
    <property type="project" value="UniProtKB-KW"/>
</dbReference>
<dbReference type="FunFam" id="3.30.830.10:FF:000003">
    <property type="entry name" value="Insulin-degrading enzyme"/>
    <property type="match status" value="1"/>
</dbReference>